<feature type="transmembrane region" description="Helical" evidence="8">
    <location>
        <begin position="168"/>
        <end position="187"/>
    </location>
</feature>
<evidence type="ECO:0000256" key="1">
    <source>
        <dbReference type="ARBA" id="ARBA00004651"/>
    </source>
</evidence>
<dbReference type="Pfam" id="PF01925">
    <property type="entry name" value="TauE"/>
    <property type="match status" value="1"/>
</dbReference>
<evidence type="ECO:0000313" key="9">
    <source>
        <dbReference type="EMBL" id="SBV32168.1"/>
    </source>
</evidence>
<accession>A0A1Y5PQ64</accession>
<keyword evidence="5 8" id="KW-0812">Transmembrane</keyword>
<feature type="transmembrane region" description="Helical" evidence="8">
    <location>
        <begin position="144"/>
        <end position="162"/>
    </location>
</feature>
<feature type="transmembrane region" description="Helical" evidence="8">
    <location>
        <begin position="199"/>
        <end position="221"/>
    </location>
</feature>
<dbReference type="EMBL" id="LT598653">
    <property type="protein sequence ID" value="SBV32168.1"/>
    <property type="molecule type" value="Genomic_DNA"/>
</dbReference>
<evidence type="ECO:0000256" key="5">
    <source>
        <dbReference type="ARBA" id="ARBA00022692"/>
    </source>
</evidence>
<gene>
    <name evidence="9" type="ORF">SPPYR_1048</name>
</gene>
<keyword evidence="4 8" id="KW-1003">Cell membrane</keyword>
<keyword evidence="6 8" id="KW-1133">Transmembrane helix</keyword>
<keyword evidence="7 8" id="KW-0472">Membrane</keyword>
<keyword evidence="3" id="KW-0813">Transport</keyword>
<evidence type="ECO:0000256" key="2">
    <source>
        <dbReference type="ARBA" id="ARBA00009142"/>
    </source>
</evidence>
<dbReference type="InterPro" id="IPR002781">
    <property type="entry name" value="TM_pro_TauE-like"/>
</dbReference>
<evidence type="ECO:0000256" key="6">
    <source>
        <dbReference type="ARBA" id="ARBA00022989"/>
    </source>
</evidence>
<feature type="transmembrane region" description="Helical" evidence="8">
    <location>
        <begin position="20"/>
        <end position="44"/>
    </location>
</feature>
<comment type="similarity">
    <text evidence="2 8">Belongs to the 4-toluene sulfonate uptake permease (TSUP) (TC 2.A.102) family.</text>
</comment>
<dbReference type="GO" id="GO:0005886">
    <property type="term" value="C:plasma membrane"/>
    <property type="evidence" value="ECO:0007669"/>
    <property type="project" value="UniProtKB-SubCell"/>
</dbReference>
<protein>
    <recommendedName>
        <fullName evidence="8">Probable membrane transporter protein</fullName>
    </recommendedName>
</protein>
<sequence length="269" mass="27597">MSIAIQRTTSARMEFAPEIFAFLIAVAFLAGTIDAMAGGGGLLTIPALMAAGVPPVSALATNKLQSTIGTGSAFATFWRAGHVDLRRFAWPAAGAFAGSVLGATAVQYVGSDFLAAFVPILLIAMGLYFLLAPPMSSVDRHARTGPLGLTLIVAALGFYDGFFGPGTGSFLTLTLVALGGLGLVRAIGNTKFLNLSTNIAGLLAMIVGGNVLWLLGLSMAAANVAGNQLGARLAIRFGGRGVRPLLVVMSFALTAKLLADPANPLWSLF</sequence>
<name>A0A1Y5PQ64_9SPHN</name>
<organism evidence="9">
    <name type="scientific">uncultured Sphingopyxis sp</name>
    <dbReference type="NCBI Taxonomy" id="310581"/>
    <lineage>
        <taxon>Bacteria</taxon>
        <taxon>Pseudomonadati</taxon>
        <taxon>Pseudomonadota</taxon>
        <taxon>Alphaproteobacteria</taxon>
        <taxon>Sphingomonadales</taxon>
        <taxon>Sphingomonadaceae</taxon>
        <taxon>Sphingopyxis</taxon>
        <taxon>environmental samples</taxon>
    </lineage>
</organism>
<evidence type="ECO:0000256" key="4">
    <source>
        <dbReference type="ARBA" id="ARBA00022475"/>
    </source>
</evidence>
<proteinExistence type="inferred from homology"/>
<evidence type="ECO:0000256" key="7">
    <source>
        <dbReference type="ARBA" id="ARBA00023136"/>
    </source>
</evidence>
<dbReference type="PANTHER" id="PTHR30269">
    <property type="entry name" value="TRANSMEMBRANE PROTEIN YFCA"/>
    <property type="match status" value="1"/>
</dbReference>
<dbReference type="InterPro" id="IPR052017">
    <property type="entry name" value="TSUP"/>
</dbReference>
<evidence type="ECO:0000256" key="8">
    <source>
        <dbReference type="RuleBase" id="RU363041"/>
    </source>
</evidence>
<reference evidence="9" key="1">
    <citation type="submission" date="2016-03" db="EMBL/GenBank/DDBJ databases">
        <authorList>
            <person name="Ploux O."/>
        </authorList>
    </citation>
    <scope>NUCLEOTIDE SEQUENCE</scope>
    <source>
        <strain evidence="9">UC10</strain>
    </source>
</reference>
<feature type="transmembrane region" description="Helical" evidence="8">
    <location>
        <begin position="114"/>
        <end position="132"/>
    </location>
</feature>
<comment type="subcellular location">
    <subcellularLocation>
        <location evidence="1 8">Cell membrane</location>
        <topology evidence="1 8">Multi-pass membrane protein</topology>
    </subcellularLocation>
</comment>
<evidence type="ECO:0000256" key="3">
    <source>
        <dbReference type="ARBA" id="ARBA00022448"/>
    </source>
</evidence>
<dbReference type="KEGG" id="sphu:SPPYR_1048"/>
<dbReference type="PANTHER" id="PTHR30269:SF0">
    <property type="entry name" value="MEMBRANE TRANSPORTER PROTEIN YFCA-RELATED"/>
    <property type="match status" value="1"/>
</dbReference>
<dbReference type="AlphaFoldDB" id="A0A1Y5PQ64"/>